<protein>
    <submittedName>
        <fullName evidence="1">Uncharacterized protein</fullName>
    </submittedName>
</protein>
<evidence type="ECO:0000313" key="2">
    <source>
        <dbReference type="Proteomes" id="UP001519460"/>
    </source>
</evidence>
<keyword evidence="2" id="KW-1185">Reference proteome</keyword>
<comment type="caution">
    <text evidence="1">The sequence shown here is derived from an EMBL/GenBank/DDBJ whole genome shotgun (WGS) entry which is preliminary data.</text>
</comment>
<reference evidence="1 2" key="1">
    <citation type="journal article" date="2023" name="Sci. Data">
        <title>Genome assembly of the Korean intertidal mud-creeper Batillaria attramentaria.</title>
        <authorList>
            <person name="Patra A.K."/>
            <person name="Ho P.T."/>
            <person name="Jun S."/>
            <person name="Lee S.J."/>
            <person name="Kim Y."/>
            <person name="Won Y.J."/>
        </authorList>
    </citation>
    <scope>NUCLEOTIDE SEQUENCE [LARGE SCALE GENOMIC DNA]</scope>
    <source>
        <strain evidence="1">Wonlab-2016</strain>
    </source>
</reference>
<dbReference type="EMBL" id="JACVVK020000143">
    <property type="protein sequence ID" value="KAK7489067.1"/>
    <property type="molecule type" value="Genomic_DNA"/>
</dbReference>
<dbReference type="Proteomes" id="UP001519460">
    <property type="component" value="Unassembled WGS sequence"/>
</dbReference>
<evidence type="ECO:0000313" key="1">
    <source>
        <dbReference type="EMBL" id="KAK7489067.1"/>
    </source>
</evidence>
<dbReference type="AlphaFoldDB" id="A0ABD0KPJ6"/>
<name>A0ABD0KPJ6_9CAEN</name>
<organism evidence="1 2">
    <name type="scientific">Batillaria attramentaria</name>
    <dbReference type="NCBI Taxonomy" id="370345"/>
    <lineage>
        <taxon>Eukaryota</taxon>
        <taxon>Metazoa</taxon>
        <taxon>Spiralia</taxon>
        <taxon>Lophotrochozoa</taxon>
        <taxon>Mollusca</taxon>
        <taxon>Gastropoda</taxon>
        <taxon>Caenogastropoda</taxon>
        <taxon>Sorbeoconcha</taxon>
        <taxon>Cerithioidea</taxon>
        <taxon>Batillariidae</taxon>
        <taxon>Batillaria</taxon>
    </lineage>
</organism>
<proteinExistence type="predicted"/>
<gene>
    <name evidence="1" type="ORF">BaRGS_00019728</name>
</gene>
<accession>A0ABD0KPJ6</accession>
<sequence length="88" mass="9936">MKTPTFHVQCFTVRATDTEPESGLRNSQSQNTKVLLLHCSALVSQCYQMTTLTSVWSITIWTTLTTLYTLTDLARAPHRVCTDRKASE</sequence>